<name>A0A3P8D0L2_9TREM</name>
<keyword evidence="2" id="KW-1185">Reference proteome</keyword>
<dbReference type="Proteomes" id="UP000272942">
    <property type="component" value="Unassembled WGS sequence"/>
</dbReference>
<gene>
    <name evidence="1" type="ORF">ECPE_LOCUS594</name>
</gene>
<evidence type="ECO:0000313" key="1">
    <source>
        <dbReference type="EMBL" id="VDP24885.1"/>
    </source>
</evidence>
<evidence type="ECO:0000313" key="2">
    <source>
        <dbReference type="Proteomes" id="UP000272942"/>
    </source>
</evidence>
<accession>A0A3P8D0L2</accession>
<dbReference type="AlphaFoldDB" id="A0A3P8D0L2"/>
<protein>
    <submittedName>
        <fullName evidence="1">Uncharacterized protein</fullName>
    </submittedName>
</protein>
<sequence length="137" mass="15378">MFNGLDQTLNAHSRPYAASYRTYVTPHKDHGDAAPGEDGQCCKTSSLVLWGRDALWLHEFDSDTEEVPHGNKWLSEANASWPHRTPTLLRTTGWDTEANTSEECSDRENADRFHLSEIGIKLLRAALQPVKTVACRV</sequence>
<proteinExistence type="predicted"/>
<organism evidence="1 2">
    <name type="scientific">Echinostoma caproni</name>
    <dbReference type="NCBI Taxonomy" id="27848"/>
    <lineage>
        <taxon>Eukaryota</taxon>
        <taxon>Metazoa</taxon>
        <taxon>Spiralia</taxon>
        <taxon>Lophotrochozoa</taxon>
        <taxon>Platyhelminthes</taxon>
        <taxon>Trematoda</taxon>
        <taxon>Digenea</taxon>
        <taxon>Plagiorchiida</taxon>
        <taxon>Echinostomata</taxon>
        <taxon>Echinostomatoidea</taxon>
        <taxon>Echinostomatidae</taxon>
        <taxon>Echinostoma</taxon>
    </lineage>
</organism>
<dbReference type="EMBL" id="UZAN01002163">
    <property type="protein sequence ID" value="VDP24885.1"/>
    <property type="molecule type" value="Genomic_DNA"/>
</dbReference>
<reference evidence="1 2" key="1">
    <citation type="submission" date="2018-11" db="EMBL/GenBank/DDBJ databases">
        <authorList>
            <consortium name="Pathogen Informatics"/>
        </authorList>
    </citation>
    <scope>NUCLEOTIDE SEQUENCE [LARGE SCALE GENOMIC DNA]</scope>
    <source>
        <strain evidence="1 2">Egypt</strain>
    </source>
</reference>